<evidence type="ECO:0000313" key="2">
    <source>
        <dbReference type="EMBL" id="MBA0972266.1"/>
    </source>
</evidence>
<dbReference type="Proteomes" id="UP000516696">
    <property type="component" value="Chromosome"/>
</dbReference>
<dbReference type="InterPro" id="IPR046503">
    <property type="entry name" value="DUF6681"/>
</dbReference>
<gene>
    <name evidence="5" type="ORF">EGM181_17950</name>
    <name evidence="2" type="ORF">HWH42_06675</name>
    <name evidence="4" type="ORF">P7E30_13865</name>
    <name evidence="3" type="ORF">QRX88_05350</name>
</gene>
<proteinExistence type="predicted"/>
<evidence type="ECO:0000313" key="5">
    <source>
        <dbReference type="EMBL" id="QOG29014.1"/>
    </source>
</evidence>
<reference evidence="3 8" key="4">
    <citation type="submission" date="2023-06" db="EMBL/GenBank/DDBJ databases">
        <title>Acute promotion of culturable opportunistic pathogens and persistent increase of antibiotic resistance following antibiotic exposure in mouse gut microbiota.</title>
        <authorList>
            <person name="Li L."/>
            <person name="Wang B."/>
            <person name="Sun Y."/>
            <person name="Wang M."/>
            <person name="Xu H."/>
        </authorList>
    </citation>
    <scope>NUCLEOTIDE SEQUENCE [LARGE SCALE GENOMIC DNA]</scope>
    <source>
        <strain evidence="3 8">CRI2_2</strain>
    </source>
</reference>
<sequence>MTFLLDMINGIHKFLGYLDISPKYLNRAYTLLSLIPTAYILRIVYGLYLNQNYLQMALYGIGFCVLLYFWVLNIFYYFFDKNLKVDITQLFVKYLPDEVFNIEGEKISTTQIDRLSTEKAVIDFEEDYQLVLADYLQKLISKDELATNAIAQGFVIPKNTLYPYYFVKQRSDSEYSLQIGTSYSDLTTIGRIHWNGEKALEPVGLFITGGDFVKNDVKYHEPYSLKLYVKKEEIPTATTRQAYRQTGKAR</sequence>
<feature type="transmembrane region" description="Helical" evidence="1">
    <location>
        <begin position="28"/>
        <end position="49"/>
    </location>
</feature>
<dbReference type="RefSeq" id="WP_003128824.1">
    <property type="nucleotide sequence ID" value="NZ_BSYC01000001.1"/>
</dbReference>
<evidence type="ECO:0000313" key="4">
    <source>
        <dbReference type="EMBL" id="MDT2691257.1"/>
    </source>
</evidence>
<accession>A0A2K3QWC3</accession>
<dbReference type="Pfam" id="PF20386">
    <property type="entry name" value="DUF6681"/>
    <property type="match status" value="1"/>
</dbReference>
<dbReference type="EMBL" id="CP050485">
    <property type="protein sequence ID" value="QOG29014.1"/>
    <property type="molecule type" value="Genomic_DNA"/>
</dbReference>
<keyword evidence="1" id="KW-0472">Membrane</keyword>
<reference evidence="2 7" key="2">
    <citation type="submission" date="2020-06" db="EMBL/GenBank/DDBJ databases">
        <title>Crossreactivity between MHC class I-restricted antigens from cancer cells and an enterococcal bacteriophage.</title>
        <authorList>
            <person name="Fluckiger A."/>
            <person name="Daillere R."/>
            <person name="Sassi M."/>
            <person name="Cattoir V."/>
            <person name="Kroemer G."/>
            <person name="Zitvogel L."/>
        </authorList>
    </citation>
    <scope>NUCLEOTIDE SEQUENCE [LARGE SCALE GENOMIC DNA]</scope>
    <source>
        <strain evidence="2 7">EG4</strain>
    </source>
</reference>
<dbReference type="EMBL" id="JASUBT010000003">
    <property type="protein sequence ID" value="MDL4935143.1"/>
    <property type="molecule type" value="Genomic_DNA"/>
</dbReference>
<evidence type="ECO:0000313" key="3">
    <source>
        <dbReference type="EMBL" id="MDL4935143.1"/>
    </source>
</evidence>
<keyword evidence="1" id="KW-0812">Transmembrane</keyword>
<evidence type="ECO:0000313" key="6">
    <source>
        <dbReference type="Proteomes" id="UP000516696"/>
    </source>
</evidence>
<evidence type="ECO:0000313" key="8">
    <source>
        <dbReference type="Proteomes" id="UP001241571"/>
    </source>
</evidence>
<dbReference type="AlphaFoldDB" id="A0A2K3QWC3"/>
<keyword evidence="1" id="KW-1133">Transmembrane helix</keyword>
<dbReference type="EMBL" id="JABXJK010000029">
    <property type="protein sequence ID" value="MBA0972266.1"/>
    <property type="molecule type" value="Genomic_DNA"/>
</dbReference>
<organism evidence="2 7">
    <name type="scientific">Enterococcus gallinarum</name>
    <dbReference type="NCBI Taxonomy" id="1353"/>
    <lineage>
        <taxon>Bacteria</taxon>
        <taxon>Bacillati</taxon>
        <taxon>Bacillota</taxon>
        <taxon>Bacilli</taxon>
        <taxon>Lactobacillales</taxon>
        <taxon>Enterococcaceae</taxon>
        <taxon>Enterococcus</taxon>
    </lineage>
</organism>
<evidence type="ECO:0000256" key="1">
    <source>
        <dbReference type="SAM" id="Phobius"/>
    </source>
</evidence>
<protein>
    <submittedName>
        <fullName evidence="2">Uncharacterized protein</fullName>
    </submittedName>
</protein>
<reference evidence="5 6" key="1">
    <citation type="submission" date="2020-03" db="EMBL/GenBank/DDBJ databases">
        <title>Characterization of ganglioside-mimicking enterococci.</title>
        <authorList>
            <person name="Patry R.T."/>
            <person name="Nothaft H."/>
            <person name="Bridger R."/>
            <person name="Shajahan A."/>
            <person name="Huynh S."/>
            <person name="Sanchez S."/>
            <person name="Azadi P."/>
            <person name="Cooper K."/>
            <person name="Miller W.G."/>
            <person name="Parker C.T."/>
            <person name="Wells L."/>
            <person name="Szymanski C.M."/>
        </authorList>
    </citation>
    <scope>NUCLEOTIDE SEQUENCE [LARGE SCALE GENOMIC DNA]</scope>
    <source>
        <strain evidence="5 6">EGM181</strain>
    </source>
</reference>
<feature type="transmembrane region" description="Helical" evidence="1">
    <location>
        <begin position="56"/>
        <end position="79"/>
    </location>
</feature>
<name>A0A2K3QWC3_ENTGA</name>
<evidence type="ECO:0000313" key="7">
    <source>
        <dbReference type="Proteomes" id="UP000571857"/>
    </source>
</evidence>
<dbReference type="EMBL" id="JARPZN010000012">
    <property type="protein sequence ID" value="MDT2691257.1"/>
    <property type="molecule type" value="Genomic_DNA"/>
</dbReference>
<dbReference type="Proteomes" id="UP000571857">
    <property type="component" value="Unassembled WGS sequence"/>
</dbReference>
<reference evidence="4" key="3">
    <citation type="submission" date="2023-03" db="EMBL/GenBank/DDBJ databases">
        <authorList>
            <person name="Shen W."/>
            <person name="Cai J."/>
        </authorList>
    </citation>
    <scope>NUCLEOTIDE SEQUENCE</scope>
    <source>
        <strain evidence="4">K69-2</strain>
    </source>
</reference>
<dbReference type="Proteomes" id="UP001241571">
    <property type="component" value="Unassembled WGS sequence"/>
</dbReference>
<dbReference type="Proteomes" id="UP001183682">
    <property type="component" value="Unassembled WGS sequence"/>
</dbReference>